<protein>
    <submittedName>
        <fullName evidence="1">Uncharacterized protein</fullName>
    </submittedName>
</protein>
<gene>
    <name evidence="1" type="ORF">DPEC_G00264760</name>
</gene>
<sequence>MKAEEATSGRNDYSHYSLKFYVRCPINAEDYHAPLGRERPKKKFLWRVGRGSGTLWWKTEPNPPACSSTPSCPQCCASQLTWGDIQKSSHRFTHSSFVSLKGA</sequence>
<name>A0ACC2FSL4_DALPE</name>
<dbReference type="EMBL" id="CM055750">
    <property type="protein sequence ID" value="KAJ7994331.1"/>
    <property type="molecule type" value="Genomic_DNA"/>
</dbReference>
<accession>A0ACC2FSL4</accession>
<organism evidence="1 2">
    <name type="scientific">Dallia pectoralis</name>
    <name type="common">Alaska blackfish</name>
    <dbReference type="NCBI Taxonomy" id="75939"/>
    <lineage>
        <taxon>Eukaryota</taxon>
        <taxon>Metazoa</taxon>
        <taxon>Chordata</taxon>
        <taxon>Craniata</taxon>
        <taxon>Vertebrata</taxon>
        <taxon>Euteleostomi</taxon>
        <taxon>Actinopterygii</taxon>
        <taxon>Neopterygii</taxon>
        <taxon>Teleostei</taxon>
        <taxon>Protacanthopterygii</taxon>
        <taxon>Esociformes</taxon>
        <taxon>Umbridae</taxon>
        <taxon>Dallia</taxon>
    </lineage>
</organism>
<dbReference type="Proteomes" id="UP001157502">
    <property type="component" value="Chromosome 23"/>
</dbReference>
<proteinExistence type="predicted"/>
<comment type="caution">
    <text evidence="1">The sequence shown here is derived from an EMBL/GenBank/DDBJ whole genome shotgun (WGS) entry which is preliminary data.</text>
</comment>
<evidence type="ECO:0000313" key="1">
    <source>
        <dbReference type="EMBL" id="KAJ7994331.1"/>
    </source>
</evidence>
<reference evidence="1" key="1">
    <citation type="submission" date="2021-05" db="EMBL/GenBank/DDBJ databases">
        <authorList>
            <person name="Pan Q."/>
            <person name="Jouanno E."/>
            <person name="Zahm M."/>
            <person name="Klopp C."/>
            <person name="Cabau C."/>
            <person name="Louis A."/>
            <person name="Berthelot C."/>
            <person name="Parey E."/>
            <person name="Roest Crollius H."/>
            <person name="Montfort J."/>
            <person name="Robinson-Rechavi M."/>
            <person name="Bouchez O."/>
            <person name="Lampietro C."/>
            <person name="Lopez Roques C."/>
            <person name="Donnadieu C."/>
            <person name="Postlethwait J."/>
            <person name="Bobe J."/>
            <person name="Dillon D."/>
            <person name="Chandos A."/>
            <person name="von Hippel F."/>
            <person name="Guiguen Y."/>
        </authorList>
    </citation>
    <scope>NUCLEOTIDE SEQUENCE</scope>
    <source>
        <strain evidence="1">YG-Jan2019</strain>
    </source>
</reference>
<keyword evidence="2" id="KW-1185">Reference proteome</keyword>
<evidence type="ECO:0000313" key="2">
    <source>
        <dbReference type="Proteomes" id="UP001157502"/>
    </source>
</evidence>